<dbReference type="Proteomes" id="UP000712600">
    <property type="component" value="Unassembled WGS sequence"/>
</dbReference>
<name>A0A8S9REJ5_BRACR</name>
<dbReference type="EMBL" id="QGKX02000095">
    <property type="protein sequence ID" value="KAF3571119.1"/>
    <property type="molecule type" value="Genomic_DNA"/>
</dbReference>
<gene>
    <name evidence="2" type="ORF">F2Q69_00059453</name>
</gene>
<feature type="region of interest" description="Disordered" evidence="1">
    <location>
        <begin position="77"/>
        <end position="104"/>
    </location>
</feature>
<proteinExistence type="predicted"/>
<evidence type="ECO:0000313" key="3">
    <source>
        <dbReference type="Proteomes" id="UP000712600"/>
    </source>
</evidence>
<evidence type="ECO:0000313" key="2">
    <source>
        <dbReference type="EMBL" id="KAF3571119.1"/>
    </source>
</evidence>
<protein>
    <submittedName>
        <fullName evidence="2">Uncharacterized protein</fullName>
    </submittedName>
</protein>
<sequence>MLPANTGKVTPAVTAPMANAYANAATPKKLENLITRTKEEQQIGYATHRCTSFDKKPGQPHEPVAIWQPVEYATRSPYGRPVDQSIRSPYGDRPVNRTGRRMTTGTIPSQFAICRAGNSFPTLLF</sequence>
<organism evidence="2 3">
    <name type="scientific">Brassica cretica</name>
    <name type="common">Mustard</name>
    <dbReference type="NCBI Taxonomy" id="69181"/>
    <lineage>
        <taxon>Eukaryota</taxon>
        <taxon>Viridiplantae</taxon>
        <taxon>Streptophyta</taxon>
        <taxon>Embryophyta</taxon>
        <taxon>Tracheophyta</taxon>
        <taxon>Spermatophyta</taxon>
        <taxon>Magnoliopsida</taxon>
        <taxon>eudicotyledons</taxon>
        <taxon>Gunneridae</taxon>
        <taxon>Pentapetalae</taxon>
        <taxon>rosids</taxon>
        <taxon>malvids</taxon>
        <taxon>Brassicales</taxon>
        <taxon>Brassicaceae</taxon>
        <taxon>Brassiceae</taxon>
        <taxon>Brassica</taxon>
    </lineage>
</organism>
<evidence type="ECO:0000256" key="1">
    <source>
        <dbReference type="SAM" id="MobiDB-lite"/>
    </source>
</evidence>
<comment type="caution">
    <text evidence="2">The sequence shown here is derived from an EMBL/GenBank/DDBJ whole genome shotgun (WGS) entry which is preliminary data.</text>
</comment>
<reference evidence="2" key="1">
    <citation type="submission" date="2019-12" db="EMBL/GenBank/DDBJ databases">
        <title>Genome sequencing and annotation of Brassica cretica.</title>
        <authorList>
            <person name="Studholme D.J."/>
            <person name="Sarris P."/>
        </authorList>
    </citation>
    <scope>NUCLEOTIDE SEQUENCE</scope>
    <source>
        <strain evidence="2">PFS-109/04</strain>
        <tissue evidence="2">Leaf</tissue>
    </source>
</reference>
<accession>A0A8S9REJ5</accession>
<dbReference type="AlphaFoldDB" id="A0A8S9REJ5"/>